<dbReference type="OrthoDB" id="9812769at2"/>
<dbReference type="Proteomes" id="UP000006502">
    <property type="component" value="Chromosome"/>
</dbReference>
<reference evidence="12" key="2">
    <citation type="submission" date="2012-07" db="EMBL/GenBank/DDBJ databases">
        <title>Complete genome sequence of 'Candidatus Mycoplasma haemolamae'.</title>
        <authorList>
            <person name="Guimaraes A.M.S."/>
            <person name="Toth B."/>
            <person name="Santos A.P."/>
            <person name="Nascimento N.C."/>
            <person name="Sojka J.E."/>
            <person name="Messick J.B."/>
        </authorList>
    </citation>
    <scope>NUCLEOTIDE SEQUENCE [LARGE SCALE GENOMIC DNA]</scope>
    <source>
        <strain evidence="12">Purdue</strain>
    </source>
</reference>
<gene>
    <name evidence="11" type="ordered locus">MHLP_01440</name>
</gene>
<comment type="similarity">
    <text evidence="3">Belongs to the ATPase gamma chain family.</text>
</comment>
<keyword evidence="6" id="KW-0406">Ion transport</keyword>
<dbReference type="SUPFAM" id="SSF52943">
    <property type="entry name" value="ATP synthase (F1-ATPase), gamma subunit"/>
    <property type="match status" value="1"/>
</dbReference>
<comment type="function">
    <text evidence="1">Produces ATP from ADP in the presence of a proton gradient across the membrane. The gamma chain is believed to be important in regulating ATPase activity and the flow of protons through the CF(0) complex.</text>
</comment>
<reference evidence="11 12" key="1">
    <citation type="journal article" date="2012" name="J. Bacteriol.">
        <title>Genome Sequence of "Candidatus Mycoplasma haemolamae" Strain Purdue, a Red Blood Cell Pathogen of Alpacas (Vicugna pacos) and Llamas (Lama glama).</title>
        <authorList>
            <person name="Guimaraes A.M."/>
            <person name="Toth B."/>
            <person name="Santos A.P."/>
            <person name="do Nascimento N.C."/>
            <person name="Kritchevsky J.E."/>
            <person name="Messick J.B."/>
        </authorList>
    </citation>
    <scope>NUCLEOTIDE SEQUENCE [LARGE SCALE GENOMIC DNA]</scope>
    <source>
        <strain evidence="11 12">Purdue</strain>
    </source>
</reference>
<dbReference type="EMBL" id="CP003731">
    <property type="protein sequence ID" value="AFO51868.1"/>
    <property type="molecule type" value="Genomic_DNA"/>
</dbReference>
<evidence type="ECO:0000313" key="11">
    <source>
        <dbReference type="EMBL" id="AFO51868.1"/>
    </source>
</evidence>
<organism evidence="11 12">
    <name type="scientific">Mycoplasma haematolamae (strain Purdue)</name>
    <dbReference type="NCBI Taxonomy" id="1212765"/>
    <lineage>
        <taxon>Bacteria</taxon>
        <taxon>Bacillati</taxon>
        <taxon>Mycoplasmatota</taxon>
        <taxon>Mollicutes</taxon>
        <taxon>Mycoplasmataceae</taxon>
        <taxon>Mycoplasma</taxon>
    </lineage>
</organism>
<keyword evidence="5" id="KW-0375">Hydrogen ion transport</keyword>
<evidence type="ECO:0000256" key="3">
    <source>
        <dbReference type="ARBA" id="ARBA00007681"/>
    </source>
</evidence>
<evidence type="ECO:0000256" key="7">
    <source>
        <dbReference type="ARBA" id="ARBA00023136"/>
    </source>
</evidence>
<feature type="coiled-coil region" evidence="10">
    <location>
        <begin position="235"/>
        <end position="269"/>
    </location>
</feature>
<proteinExistence type="inferred from homology"/>
<dbReference type="PANTHER" id="PTHR11693:SF22">
    <property type="entry name" value="ATP SYNTHASE SUBUNIT GAMMA, MITOCHONDRIAL"/>
    <property type="match status" value="1"/>
</dbReference>
<keyword evidence="12" id="KW-1185">Reference proteome</keyword>
<dbReference type="HOGENOM" id="CLU_050669_0_1_14"/>
<evidence type="ECO:0000256" key="2">
    <source>
        <dbReference type="ARBA" id="ARBA00004170"/>
    </source>
</evidence>
<accession>I7BJ53</accession>
<dbReference type="Gene3D" id="3.40.1380.10">
    <property type="match status" value="1"/>
</dbReference>
<evidence type="ECO:0000256" key="1">
    <source>
        <dbReference type="ARBA" id="ARBA00003456"/>
    </source>
</evidence>
<keyword evidence="9" id="KW-0066">ATP synthesis</keyword>
<keyword evidence="7" id="KW-0472">Membrane</keyword>
<dbReference type="PANTHER" id="PTHR11693">
    <property type="entry name" value="ATP SYNTHASE GAMMA CHAIN"/>
    <property type="match status" value="1"/>
</dbReference>
<dbReference type="InterPro" id="IPR035968">
    <property type="entry name" value="ATP_synth_F1_ATPase_gsu"/>
</dbReference>
<dbReference type="AlphaFoldDB" id="I7BJ53"/>
<dbReference type="KEGG" id="mhl:MHLP_01440"/>
<keyword evidence="4" id="KW-0813">Transport</keyword>
<evidence type="ECO:0000256" key="6">
    <source>
        <dbReference type="ARBA" id="ARBA00023065"/>
    </source>
</evidence>
<dbReference type="STRING" id="1212765.MHLP_01440"/>
<dbReference type="GO" id="GO:0046933">
    <property type="term" value="F:proton-transporting ATP synthase activity, rotational mechanism"/>
    <property type="evidence" value="ECO:0007669"/>
    <property type="project" value="InterPro"/>
</dbReference>
<evidence type="ECO:0000256" key="4">
    <source>
        <dbReference type="ARBA" id="ARBA00022448"/>
    </source>
</evidence>
<dbReference type="GO" id="GO:0045259">
    <property type="term" value="C:proton-transporting ATP synthase complex"/>
    <property type="evidence" value="ECO:0007669"/>
    <property type="project" value="UniProtKB-KW"/>
</dbReference>
<dbReference type="InterPro" id="IPR000131">
    <property type="entry name" value="ATP_synth_F1_gsu"/>
</dbReference>
<evidence type="ECO:0000313" key="12">
    <source>
        <dbReference type="Proteomes" id="UP000006502"/>
    </source>
</evidence>
<name>I7BJ53_MYCHA</name>
<dbReference type="PATRIC" id="fig|1212765.3.peg.320"/>
<protein>
    <submittedName>
        <fullName evidence="11">ATP synthase F1 sector subunit gamma</fullName>
    </submittedName>
</protein>
<comment type="subcellular location">
    <subcellularLocation>
        <location evidence="2">Membrane</location>
        <topology evidence="2">Peripheral membrane protein</topology>
    </subcellularLocation>
</comment>
<evidence type="ECO:0000256" key="5">
    <source>
        <dbReference type="ARBA" id="ARBA00022781"/>
    </source>
</evidence>
<dbReference type="Pfam" id="PF00231">
    <property type="entry name" value="ATP-synt"/>
    <property type="match status" value="1"/>
</dbReference>
<keyword evidence="10" id="KW-0175">Coiled coil</keyword>
<evidence type="ECO:0000256" key="10">
    <source>
        <dbReference type="SAM" id="Coils"/>
    </source>
</evidence>
<dbReference type="Gene3D" id="1.10.287.80">
    <property type="entry name" value="ATP synthase, gamma subunit, helix hairpin domain"/>
    <property type="match status" value="1"/>
</dbReference>
<keyword evidence="8" id="KW-0139">CF(1)</keyword>
<evidence type="ECO:0000256" key="8">
    <source>
        <dbReference type="ARBA" id="ARBA00023196"/>
    </source>
</evidence>
<evidence type="ECO:0000256" key="9">
    <source>
        <dbReference type="ARBA" id="ARBA00023310"/>
    </source>
</evidence>
<sequence>MSNLIAISRKIKDMQSILKISEALQLISSTKLKSYKQIMVQGSDYQSGVNFLFEKFYTSYEHDYRITNSKFVFSPKKQKYPFWIVIGSDLSLCGRFNRQIVDFMVSKFPSNGFILVFGKKLFNLLSSTRLKNFIIANYPSEMNQADISKKISEITKWVLKEYVTRNCYTLQLIFKGSDRPFNNLRLLPFTSDYFGKKNIKYETHEYRVRSTESVIELFPIYLEATLLNSLLDSKIAEHNLRREIMNNAVKAAEEKLNEYKILYQKIRQATITQEISQITAALKCKTN</sequence>
<dbReference type="PRINTS" id="PR00126">
    <property type="entry name" value="ATPASEGAMMA"/>
</dbReference>